<dbReference type="EMBL" id="RCHS01000787">
    <property type="protein sequence ID" value="RMX56886.1"/>
    <property type="molecule type" value="Genomic_DNA"/>
</dbReference>
<proteinExistence type="predicted"/>
<sequence length="192" mass="21379">MFVDDLSNVLKTSRGACYADDTKIFKSIDSITDCNTLQSDLNNLVSWSESSGLIFNQSKCKYQCITSKKSPVQPTYTINETPLESCDTEKDLGVRVSSNLASEKQVSEQFAKANKLLRSVVYKDQKNFEGNKKPSVLPDNVYEVLLHPVEGKAQPPVKELTGVMCDNGEPAEGYQSKRTMVTKHCITRGVER</sequence>
<accession>A0A3M6UT82</accession>
<evidence type="ECO:0008006" key="3">
    <source>
        <dbReference type="Google" id="ProtNLM"/>
    </source>
</evidence>
<keyword evidence="2" id="KW-1185">Reference proteome</keyword>
<protein>
    <recommendedName>
        <fullName evidence="3">Reverse transcriptase domain-containing protein</fullName>
    </recommendedName>
</protein>
<name>A0A3M6UT82_POCDA</name>
<gene>
    <name evidence="1" type="ORF">pdam_00023336</name>
</gene>
<dbReference type="STRING" id="46731.A0A3M6UT82"/>
<dbReference type="AlphaFoldDB" id="A0A3M6UT82"/>
<evidence type="ECO:0000313" key="2">
    <source>
        <dbReference type="Proteomes" id="UP000275408"/>
    </source>
</evidence>
<dbReference type="Proteomes" id="UP000275408">
    <property type="component" value="Unassembled WGS sequence"/>
</dbReference>
<reference evidence="1 2" key="1">
    <citation type="journal article" date="2018" name="Sci. Rep.">
        <title>Comparative analysis of the Pocillopora damicornis genome highlights role of immune system in coral evolution.</title>
        <authorList>
            <person name="Cunning R."/>
            <person name="Bay R.A."/>
            <person name="Gillette P."/>
            <person name="Baker A.C."/>
            <person name="Traylor-Knowles N."/>
        </authorList>
    </citation>
    <scope>NUCLEOTIDE SEQUENCE [LARGE SCALE GENOMIC DNA]</scope>
    <source>
        <strain evidence="1">RSMAS</strain>
        <tissue evidence="1">Whole animal</tissue>
    </source>
</reference>
<organism evidence="1 2">
    <name type="scientific">Pocillopora damicornis</name>
    <name type="common">Cauliflower coral</name>
    <name type="synonym">Millepora damicornis</name>
    <dbReference type="NCBI Taxonomy" id="46731"/>
    <lineage>
        <taxon>Eukaryota</taxon>
        <taxon>Metazoa</taxon>
        <taxon>Cnidaria</taxon>
        <taxon>Anthozoa</taxon>
        <taxon>Hexacorallia</taxon>
        <taxon>Scleractinia</taxon>
        <taxon>Astrocoeniina</taxon>
        <taxon>Pocilloporidae</taxon>
        <taxon>Pocillopora</taxon>
    </lineage>
</organism>
<dbReference type="PANTHER" id="PTHR33332">
    <property type="entry name" value="REVERSE TRANSCRIPTASE DOMAIN-CONTAINING PROTEIN"/>
    <property type="match status" value="1"/>
</dbReference>
<comment type="caution">
    <text evidence="1">The sequence shown here is derived from an EMBL/GenBank/DDBJ whole genome shotgun (WGS) entry which is preliminary data.</text>
</comment>
<evidence type="ECO:0000313" key="1">
    <source>
        <dbReference type="EMBL" id="RMX56886.1"/>
    </source>
</evidence>